<evidence type="ECO:0000256" key="2">
    <source>
        <dbReference type="ARBA" id="ARBA00022448"/>
    </source>
</evidence>
<dbReference type="PANTHER" id="PTHR43335">
    <property type="entry name" value="ABC TRANSPORTER, ATP-BINDING PROTEIN"/>
    <property type="match status" value="1"/>
</dbReference>
<dbReference type="EMBL" id="CASHTH010001060">
    <property type="protein sequence ID" value="CAI8010726.1"/>
    <property type="molecule type" value="Genomic_DNA"/>
</dbReference>
<organism evidence="3 4">
    <name type="scientific">Geodia barretti</name>
    <name type="common">Barrett's horny sponge</name>
    <dbReference type="NCBI Taxonomy" id="519541"/>
    <lineage>
        <taxon>Eukaryota</taxon>
        <taxon>Metazoa</taxon>
        <taxon>Porifera</taxon>
        <taxon>Demospongiae</taxon>
        <taxon>Heteroscleromorpha</taxon>
        <taxon>Tetractinellida</taxon>
        <taxon>Astrophorina</taxon>
        <taxon>Geodiidae</taxon>
        <taxon>Geodia</taxon>
    </lineage>
</organism>
<comment type="caution">
    <text evidence="3">The sequence shown here is derived from an EMBL/GenBank/DDBJ whole genome shotgun (WGS) entry which is preliminary data.</text>
</comment>
<comment type="similarity">
    <text evidence="1">Belongs to the ABC transporter superfamily.</text>
</comment>
<evidence type="ECO:0000256" key="1">
    <source>
        <dbReference type="ARBA" id="ARBA00005417"/>
    </source>
</evidence>
<reference evidence="3" key="1">
    <citation type="submission" date="2023-03" db="EMBL/GenBank/DDBJ databases">
        <authorList>
            <person name="Steffen K."/>
            <person name="Cardenas P."/>
        </authorList>
    </citation>
    <scope>NUCLEOTIDE SEQUENCE</scope>
</reference>
<dbReference type="AlphaFoldDB" id="A0AA35RHE0"/>
<accession>A0AA35RHE0</accession>
<gene>
    <name evidence="3" type="ORF">GBAR_LOCUS7035</name>
</gene>
<dbReference type="Proteomes" id="UP001174909">
    <property type="component" value="Unassembled WGS sequence"/>
</dbReference>
<protein>
    <submittedName>
        <fullName evidence="3">Uncharacterized protein</fullName>
    </submittedName>
</protein>
<dbReference type="Gene3D" id="3.40.50.300">
    <property type="entry name" value="P-loop containing nucleotide triphosphate hydrolases"/>
    <property type="match status" value="1"/>
</dbReference>
<name>A0AA35RHE0_GEOBA</name>
<keyword evidence="2" id="KW-0813">Transport</keyword>
<dbReference type="SUPFAM" id="SSF52540">
    <property type="entry name" value="P-loop containing nucleoside triphosphate hydrolases"/>
    <property type="match status" value="1"/>
</dbReference>
<dbReference type="InterPro" id="IPR027417">
    <property type="entry name" value="P-loop_NTPase"/>
</dbReference>
<keyword evidence="4" id="KW-1185">Reference proteome</keyword>
<evidence type="ECO:0000313" key="4">
    <source>
        <dbReference type="Proteomes" id="UP001174909"/>
    </source>
</evidence>
<proteinExistence type="inferred from homology"/>
<dbReference type="PANTHER" id="PTHR43335:SF11">
    <property type="entry name" value="ABC TRANSPORTER RELATED"/>
    <property type="match status" value="1"/>
</dbReference>
<evidence type="ECO:0000313" key="3">
    <source>
        <dbReference type="EMBL" id="CAI8010726.1"/>
    </source>
</evidence>
<sequence>MSEHEAVYGFYTGREFVEFSAKLHGVTAVAEAADLAIERAGMTEAQGRKLDGYSRGMRQRMRLAASWCISPTCFSWMSR</sequence>